<gene>
    <name evidence="3" type="ORF">TraAM80_06776</name>
</gene>
<evidence type="ECO:0000256" key="1">
    <source>
        <dbReference type="SAM" id="Coils"/>
    </source>
</evidence>
<evidence type="ECO:0000313" key="4">
    <source>
        <dbReference type="Proteomes" id="UP000283634"/>
    </source>
</evidence>
<evidence type="ECO:0000313" key="3">
    <source>
        <dbReference type="EMBL" id="RNF01777.1"/>
    </source>
</evidence>
<comment type="caution">
    <text evidence="3">The sequence shown here is derived from an EMBL/GenBank/DDBJ whole genome shotgun (WGS) entry which is preliminary data.</text>
</comment>
<protein>
    <submittedName>
        <fullName evidence="3">Uncharacterized protein</fullName>
    </submittedName>
</protein>
<dbReference type="RefSeq" id="XP_029236531.1">
    <property type="nucleotide sequence ID" value="XM_029383605.1"/>
</dbReference>
<evidence type="ECO:0000256" key="2">
    <source>
        <dbReference type="SAM" id="MobiDB-lite"/>
    </source>
</evidence>
<dbReference type="Proteomes" id="UP000283634">
    <property type="component" value="Unassembled WGS sequence"/>
</dbReference>
<feature type="coiled-coil region" evidence="1">
    <location>
        <begin position="110"/>
        <end position="187"/>
    </location>
</feature>
<keyword evidence="4" id="KW-1185">Reference proteome</keyword>
<reference evidence="3 4" key="1">
    <citation type="journal article" date="2018" name="BMC Genomics">
        <title>Genomic comparison of Trypanosoma conorhini and Trypanosoma rangeli to Trypanosoma cruzi strains of high and low virulence.</title>
        <authorList>
            <person name="Bradwell K.R."/>
            <person name="Koparde V.N."/>
            <person name="Matveyev A.V."/>
            <person name="Serrano M.G."/>
            <person name="Alves J.M."/>
            <person name="Parikh H."/>
            <person name="Huang B."/>
            <person name="Lee V."/>
            <person name="Espinosa-Alvarez O."/>
            <person name="Ortiz P.A."/>
            <person name="Costa-Martins A.G."/>
            <person name="Teixeira M.M."/>
            <person name="Buck G.A."/>
        </authorList>
    </citation>
    <scope>NUCLEOTIDE SEQUENCE [LARGE SCALE GENOMIC DNA]</scope>
    <source>
        <strain evidence="3 4">AM80</strain>
    </source>
</reference>
<sequence length="724" mass="82277">MSRLFQRLIELGEERPAADALSTSSDVNGNATREELAAELLQLRARLVEQKSLYDDLFADATALRLEYDAFRRTAEREKRVSMQQRANDKRVLEELRRAGPLGKTDEVYATLTEAKLADLQAQLQKAVEKEEKAHKRQLEAEQARLVAEASKKEDVQKLCQQFERFKEAMQHRNEELERQLLEARAAAAVGGTVAEESLPEKEEALAPNGSADGDLNANDDATASTSERTPQVQASLVAALQREKQLRAELVAERDRSQSKLEGVKWEHMEAEKKVAELKTEMDTLRSKVAQLENIIEAKAEEYELREKDYQLIIRQSEDNITRLRLELQEAKHIAESKCQEWEQALAREQEMEARHAAVAGDAECLKKATNEALEEQRVRFEGLLQEREGLLQEQQSACHALGAALQHVREDNRKQADRLEELRQELEQAQLLNSEMEHMQVQSQRLIVLREEELMSKEEERQGLRQRLREEEEAHARTRERMRELELHHSEAELLRSGQVTVSAETAAGAAALERECSPTEAKVAAQEAEELQRRDQSIRQLQFQLDDLIAQNARFAFYREEQAAKTRQFEARIRELEAERSAVMLQRSLAESTSIAERSHASRQVTAETAMGSGVATSLETLYAAPSERARQQFVSQAVMSAKKLRFSASSRLRRLTVTSLACIVFVLLATTYFAAPPSTQSLEKAEAAMESLRERYTAASTALQQCRALLSERRDKEKNH</sequence>
<feature type="coiled-coil region" evidence="1">
    <location>
        <begin position="241"/>
        <end position="490"/>
    </location>
</feature>
<feature type="region of interest" description="Disordered" evidence="2">
    <location>
        <begin position="192"/>
        <end position="234"/>
    </location>
</feature>
<proteinExistence type="predicted"/>
<feature type="compositionally biased region" description="Polar residues" evidence="2">
    <location>
        <begin position="220"/>
        <end position="234"/>
    </location>
</feature>
<accession>A0A422N8J2</accession>
<organism evidence="3 4">
    <name type="scientific">Trypanosoma rangeli</name>
    <dbReference type="NCBI Taxonomy" id="5698"/>
    <lineage>
        <taxon>Eukaryota</taxon>
        <taxon>Discoba</taxon>
        <taxon>Euglenozoa</taxon>
        <taxon>Kinetoplastea</taxon>
        <taxon>Metakinetoplastina</taxon>
        <taxon>Trypanosomatida</taxon>
        <taxon>Trypanosomatidae</taxon>
        <taxon>Trypanosoma</taxon>
        <taxon>Herpetosoma</taxon>
    </lineage>
</organism>
<dbReference type="OrthoDB" id="252736at2759"/>
<dbReference type="AlphaFoldDB" id="A0A422N8J2"/>
<keyword evidence="1" id="KW-0175">Coiled coil</keyword>
<dbReference type="OMA" id="EAHECTR"/>
<feature type="coiled-coil region" evidence="1">
    <location>
        <begin position="562"/>
        <end position="589"/>
    </location>
</feature>
<dbReference type="GeneID" id="40330709"/>
<name>A0A422N8J2_TRYRA</name>
<dbReference type="EMBL" id="MKGL01000259">
    <property type="protein sequence ID" value="RNF01777.1"/>
    <property type="molecule type" value="Genomic_DNA"/>
</dbReference>